<evidence type="ECO:0000313" key="3">
    <source>
        <dbReference type="EMBL" id="BBY94136.1"/>
    </source>
</evidence>
<accession>A0A9W4FGK7</accession>
<dbReference type="RefSeq" id="WP_163731333.1">
    <property type="nucleotide sequence ID" value="NZ_AP022601.1"/>
</dbReference>
<feature type="transmembrane region" description="Helical" evidence="2">
    <location>
        <begin position="99"/>
        <end position="123"/>
    </location>
</feature>
<evidence type="ECO:0000256" key="2">
    <source>
        <dbReference type="SAM" id="Phobius"/>
    </source>
</evidence>
<feature type="transmembrane region" description="Helical" evidence="2">
    <location>
        <begin position="718"/>
        <end position="738"/>
    </location>
</feature>
<keyword evidence="2" id="KW-0812">Transmembrane</keyword>
<evidence type="ECO:0000313" key="4">
    <source>
        <dbReference type="Proteomes" id="UP000465785"/>
    </source>
</evidence>
<name>A0A9W4FGK7_9MYCO</name>
<feature type="transmembrane region" description="Helical" evidence="2">
    <location>
        <begin position="366"/>
        <end position="386"/>
    </location>
</feature>
<feature type="transmembrane region" description="Helical" evidence="2">
    <location>
        <begin position="269"/>
        <end position="287"/>
    </location>
</feature>
<organism evidence="3 4">
    <name type="scientific">Mycobacterium gallinarum</name>
    <dbReference type="NCBI Taxonomy" id="39689"/>
    <lineage>
        <taxon>Bacteria</taxon>
        <taxon>Bacillati</taxon>
        <taxon>Actinomycetota</taxon>
        <taxon>Actinomycetes</taxon>
        <taxon>Mycobacteriales</taxon>
        <taxon>Mycobacteriaceae</taxon>
        <taxon>Mycobacterium</taxon>
    </lineage>
</organism>
<feature type="transmembrane region" description="Helical" evidence="2">
    <location>
        <begin position="327"/>
        <end position="346"/>
    </location>
</feature>
<protein>
    <submittedName>
        <fullName evidence="3">Uncharacterized protein</fullName>
    </submittedName>
</protein>
<feature type="transmembrane region" description="Helical" evidence="2">
    <location>
        <begin position="246"/>
        <end position="263"/>
    </location>
</feature>
<reference evidence="3 4" key="1">
    <citation type="journal article" date="2019" name="Emerg. Microbes Infect.">
        <title>Comprehensive subspecies identification of 175 nontuberculous mycobacteria species based on 7547 genomic profiles.</title>
        <authorList>
            <person name="Matsumoto Y."/>
            <person name="Kinjo T."/>
            <person name="Motooka D."/>
            <person name="Nabeya D."/>
            <person name="Jung N."/>
            <person name="Uechi K."/>
            <person name="Horii T."/>
            <person name="Iida T."/>
            <person name="Fujita J."/>
            <person name="Nakamura S."/>
        </authorList>
    </citation>
    <scope>NUCLEOTIDE SEQUENCE [LARGE SCALE GENOMIC DNA]</scope>
    <source>
        <strain evidence="3 4">JCM 6399</strain>
    </source>
</reference>
<feature type="transmembrane region" description="Helical" evidence="2">
    <location>
        <begin position="424"/>
        <end position="444"/>
    </location>
</feature>
<feature type="transmembrane region" description="Helical" evidence="2">
    <location>
        <begin position="686"/>
        <end position="706"/>
    </location>
</feature>
<feature type="region of interest" description="Disordered" evidence="1">
    <location>
        <begin position="1"/>
        <end position="33"/>
    </location>
</feature>
<feature type="transmembrane region" description="Helical" evidence="2">
    <location>
        <begin position="479"/>
        <end position="498"/>
    </location>
</feature>
<keyword evidence="2" id="KW-0472">Membrane</keyword>
<gene>
    <name evidence="3" type="ORF">MGALJ_38050</name>
</gene>
<feature type="transmembrane region" description="Helical" evidence="2">
    <location>
        <begin position="214"/>
        <end position="234"/>
    </location>
</feature>
<dbReference type="EMBL" id="AP022601">
    <property type="protein sequence ID" value="BBY94136.1"/>
    <property type="molecule type" value="Genomic_DNA"/>
</dbReference>
<dbReference type="Proteomes" id="UP000465785">
    <property type="component" value="Chromosome"/>
</dbReference>
<proteinExistence type="predicted"/>
<keyword evidence="4" id="KW-1185">Reference proteome</keyword>
<feature type="transmembrane region" description="Helical" evidence="2">
    <location>
        <begin position="393"/>
        <end position="412"/>
    </location>
</feature>
<keyword evidence="2" id="KW-1133">Transmembrane helix</keyword>
<feature type="transmembrane region" description="Helical" evidence="2">
    <location>
        <begin position="507"/>
        <end position="526"/>
    </location>
</feature>
<feature type="transmembrane region" description="Helical" evidence="2">
    <location>
        <begin position="456"/>
        <end position="473"/>
    </location>
</feature>
<feature type="transmembrane region" description="Helical" evidence="2">
    <location>
        <begin position="71"/>
        <end position="93"/>
    </location>
</feature>
<sequence length="745" mass="80694">MTATLLDRPPADLTSAAPELDWPPANRGGRHRLPAHLPPVDLSELDLVSATPRRAGGSGGRHRAPRPGSGHILAVTTLCLLTLGAVALCAMQLHTVDLAVMNGLGLISVLPVTMFVGVVLLNVGFIGALSLQRRYTWLLGIQLVLFVVLLHGITTVLESQPRFPISWIHAGFVEFIDRTGTTAPGLDARWSWPGFFALAASLVGSGDREALTPILTFTPVVSNLLYLVAFALLLGALKMSWQAKWLAAWLFCVLNWIGQDYFSPQGWTLLLYLLFVGLLVTWFRAPVTPRATTHRRIARAGRIWRRAWGDPTSGEAPPRMARPAERVVLLAVIVGLFAAATVSHQLSPFAMLMSAAGLVLARRCTLTGLPVLLGVILVAWISYLTYPYWSGHLGVIVGSVGDVNGTVSANVVTRTSHSSEEHQLVLYARIATTLLLFAMAAWGLLRRRRRRIEDRVLLVLIVVPVLLVLLQSYGGEIAMRVYLFSLAPACVLAALAFFPHPSARPSMLARAAAAVCTLGLLFSFFLTRYGNEQFEQITDETVATVESIYEQMPAGGHFLFVSGPPTRGDTPFMPLGYRDVEKVSLTNTEAPGDPSDVSGVLARLREQGPGTYLITTKGQEDYLSYGEGFAVDWGPRFRQALSAAPGMRIVLDNPDATVYTLDHGASHEPVPYEPPATGIEVGKTEWTAIGLVFLVLLLGILGVREAMSARLGPAAGRLLRPLTIAAIPLLIGFALVVLERFMSVI</sequence>
<dbReference type="AlphaFoldDB" id="A0A9W4FGK7"/>
<evidence type="ECO:0000256" key="1">
    <source>
        <dbReference type="SAM" id="MobiDB-lite"/>
    </source>
</evidence>
<feature type="transmembrane region" description="Helical" evidence="2">
    <location>
        <begin position="135"/>
        <end position="157"/>
    </location>
</feature>
<dbReference type="KEGG" id="mgau:MGALJ_38050"/>